<dbReference type="PANTHER" id="PTHR43053">
    <property type="entry name" value="GLYCOSIDASE FAMILY 31"/>
    <property type="match status" value="1"/>
</dbReference>
<organism evidence="4">
    <name type="scientific">Arion vulgaris</name>
    <dbReference type="NCBI Taxonomy" id="1028688"/>
    <lineage>
        <taxon>Eukaryota</taxon>
        <taxon>Metazoa</taxon>
        <taxon>Spiralia</taxon>
        <taxon>Lophotrochozoa</taxon>
        <taxon>Mollusca</taxon>
        <taxon>Gastropoda</taxon>
        <taxon>Heterobranchia</taxon>
        <taxon>Euthyneura</taxon>
        <taxon>Panpulmonata</taxon>
        <taxon>Eupulmonata</taxon>
        <taxon>Stylommatophora</taxon>
        <taxon>Helicina</taxon>
        <taxon>Arionoidea</taxon>
        <taxon>Arionidae</taxon>
        <taxon>Arion</taxon>
    </lineage>
</organism>
<keyword evidence="3" id="KW-0472">Membrane</keyword>
<name>A0A0B6ZSW5_9EUPU</name>
<dbReference type="AlphaFoldDB" id="A0A0B6ZSW5"/>
<keyword evidence="3" id="KW-1133">Transmembrane helix</keyword>
<sequence>TGSKISIISKTNYSETAEHDELTTEAENKKQLTNAELLKSYRLHFFVGLLFIIIVISVSLSWYYKNEAQAKLYASQAIFFNPRTRELSLSDSSGSLTVKGHLGLDIPMWMLPLHCPIVMGDDPHHKECLWTRIAVLRVTHFQDSHVHCYNVSWESLGSKYLPHDCFYIDQAKWYGPSNQSASSFPIEGEFEYRSLNYTLENNGIFNNIVDYYWLSSTGAAIYVDVNNPIQITWNVSGNNQLCIQSNYSGPLYHKSNSQNHPVLNYTLCQGKDLLKTYFFMQTMFGPNNSLQEPDKSMFQRPHWSLKSLMKTDNITQDDVINLINTLSDNGFRKNIITLDGIWQKSHG</sequence>
<evidence type="ECO:0000256" key="2">
    <source>
        <dbReference type="ARBA" id="ARBA00023295"/>
    </source>
</evidence>
<dbReference type="EMBL" id="HACG01024803">
    <property type="protein sequence ID" value="CEK71668.1"/>
    <property type="molecule type" value="Transcribed_RNA"/>
</dbReference>
<evidence type="ECO:0000313" key="4">
    <source>
        <dbReference type="EMBL" id="CEK71668.1"/>
    </source>
</evidence>
<keyword evidence="2" id="KW-0326">Glycosidase</keyword>
<reference evidence="4" key="1">
    <citation type="submission" date="2014-12" db="EMBL/GenBank/DDBJ databases">
        <title>Insight into the proteome of Arion vulgaris.</title>
        <authorList>
            <person name="Aradska J."/>
            <person name="Bulat T."/>
            <person name="Smidak R."/>
            <person name="Sarate P."/>
            <person name="Gangsoo J."/>
            <person name="Sialana F."/>
            <person name="Bilban M."/>
            <person name="Lubec G."/>
        </authorList>
    </citation>
    <scope>NUCLEOTIDE SEQUENCE</scope>
    <source>
        <tissue evidence="4">Skin</tissue>
    </source>
</reference>
<feature type="non-terminal residue" evidence="4">
    <location>
        <position position="347"/>
    </location>
</feature>
<dbReference type="InterPro" id="IPR050985">
    <property type="entry name" value="Alpha-glycosidase_related"/>
</dbReference>
<evidence type="ECO:0000256" key="1">
    <source>
        <dbReference type="ARBA" id="ARBA00022801"/>
    </source>
</evidence>
<feature type="non-terminal residue" evidence="4">
    <location>
        <position position="1"/>
    </location>
</feature>
<keyword evidence="3" id="KW-0812">Transmembrane</keyword>
<evidence type="ECO:0000256" key="3">
    <source>
        <dbReference type="SAM" id="Phobius"/>
    </source>
</evidence>
<gene>
    <name evidence="4" type="primary">ORF79366</name>
</gene>
<keyword evidence="1" id="KW-0378">Hydrolase</keyword>
<dbReference type="PANTHER" id="PTHR43053:SF4">
    <property type="entry name" value="MYOGENESIS-REGULATING GLYCOSIDASE"/>
    <property type="match status" value="1"/>
</dbReference>
<proteinExistence type="predicted"/>
<feature type="transmembrane region" description="Helical" evidence="3">
    <location>
        <begin position="43"/>
        <end position="64"/>
    </location>
</feature>
<dbReference type="GO" id="GO:0016798">
    <property type="term" value="F:hydrolase activity, acting on glycosyl bonds"/>
    <property type="evidence" value="ECO:0007669"/>
    <property type="project" value="UniProtKB-KW"/>
</dbReference>
<protein>
    <submittedName>
        <fullName evidence="4">Uncharacterized protein</fullName>
    </submittedName>
</protein>
<accession>A0A0B6ZSW5</accession>